<organism evidence="2">
    <name type="scientific">marine sediment metagenome</name>
    <dbReference type="NCBI Taxonomy" id="412755"/>
    <lineage>
        <taxon>unclassified sequences</taxon>
        <taxon>metagenomes</taxon>
        <taxon>ecological metagenomes</taxon>
    </lineage>
</organism>
<sequence length="41" mass="4283">GQRSKEKRIRPKRIDAPPSPAPNGPADGSGPPPPGLTAVRR</sequence>
<feature type="compositionally biased region" description="Basic residues" evidence="1">
    <location>
        <begin position="1"/>
        <end position="11"/>
    </location>
</feature>
<comment type="caution">
    <text evidence="2">The sequence shown here is derived from an EMBL/GenBank/DDBJ whole genome shotgun (WGS) entry which is preliminary data.</text>
</comment>
<name>X1P168_9ZZZZ</name>
<dbReference type="EMBL" id="BARV01037321">
    <property type="protein sequence ID" value="GAI49623.1"/>
    <property type="molecule type" value="Genomic_DNA"/>
</dbReference>
<reference evidence="2" key="1">
    <citation type="journal article" date="2014" name="Front. Microbiol.">
        <title>High frequency of phylogenetically diverse reductive dehalogenase-homologous genes in deep subseafloor sedimentary metagenomes.</title>
        <authorList>
            <person name="Kawai M."/>
            <person name="Futagami T."/>
            <person name="Toyoda A."/>
            <person name="Takaki Y."/>
            <person name="Nishi S."/>
            <person name="Hori S."/>
            <person name="Arai W."/>
            <person name="Tsubouchi T."/>
            <person name="Morono Y."/>
            <person name="Uchiyama I."/>
            <person name="Ito T."/>
            <person name="Fujiyama A."/>
            <person name="Inagaki F."/>
            <person name="Takami H."/>
        </authorList>
    </citation>
    <scope>NUCLEOTIDE SEQUENCE</scope>
    <source>
        <strain evidence="2">Expedition CK06-06</strain>
    </source>
</reference>
<dbReference type="AlphaFoldDB" id="X1P168"/>
<accession>X1P168</accession>
<gene>
    <name evidence="2" type="ORF">S06H3_57763</name>
</gene>
<protein>
    <submittedName>
        <fullName evidence="2">Uncharacterized protein</fullName>
    </submittedName>
</protein>
<proteinExistence type="predicted"/>
<evidence type="ECO:0000313" key="2">
    <source>
        <dbReference type="EMBL" id="GAI49623.1"/>
    </source>
</evidence>
<feature type="non-terminal residue" evidence="2">
    <location>
        <position position="1"/>
    </location>
</feature>
<feature type="region of interest" description="Disordered" evidence="1">
    <location>
        <begin position="1"/>
        <end position="41"/>
    </location>
</feature>
<evidence type="ECO:0000256" key="1">
    <source>
        <dbReference type="SAM" id="MobiDB-lite"/>
    </source>
</evidence>